<dbReference type="Proteomes" id="UP000320813">
    <property type="component" value="Unassembled WGS sequence"/>
</dbReference>
<accession>A0A519BB02</accession>
<proteinExistence type="predicted"/>
<evidence type="ECO:0000313" key="2">
    <source>
        <dbReference type="Proteomes" id="UP000320813"/>
    </source>
</evidence>
<organism evidence="1 2">
    <name type="scientific">Candidatus Acidulodesulfobacterium ferriphilum</name>
    <dbReference type="NCBI Taxonomy" id="2597223"/>
    <lineage>
        <taxon>Bacteria</taxon>
        <taxon>Deltaproteobacteria</taxon>
        <taxon>Candidatus Acidulodesulfobacterales</taxon>
        <taxon>Candidatus Acidulodesulfobacterium</taxon>
    </lineage>
</organism>
<reference evidence="1 2" key="1">
    <citation type="submission" date="2019-01" db="EMBL/GenBank/DDBJ databases">
        <title>Insights into ecological role of a new deltaproteobacterial order Candidatus Sinidesulfobacterales (Sva0485) by metagenomics and metatranscriptomics.</title>
        <authorList>
            <person name="Tan S."/>
            <person name="Liu J."/>
            <person name="Fang Y."/>
            <person name="Hedlund B.P."/>
            <person name="Lian Z.H."/>
            <person name="Huang L.Y."/>
            <person name="Li J.T."/>
            <person name="Huang L.N."/>
            <person name="Li W.J."/>
            <person name="Jiang H.C."/>
            <person name="Dong H.L."/>
            <person name="Shu W.S."/>
        </authorList>
    </citation>
    <scope>NUCLEOTIDE SEQUENCE [LARGE SCALE GENOMIC DNA]</scope>
    <source>
        <strain evidence="1">AP3</strain>
    </source>
</reference>
<dbReference type="AlphaFoldDB" id="A0A519BB02"/>
<protein>
    <submittedName>
        <fullName evidence="1">Uncharacterized protein</fullName>
    </submittedName>
</protein>
<comment type="caution">
    <text evidence="1">The sequence shown here is derived from an EMBL/GenBank/DDBJ whole genome shotgun (WGS) entry which is preliminary data.</text>
</comment>
<gene>
    <name evidence="1" type="ORF">EVJ47_06945</name>
</gene>
<evidence type="ECO:0000313" key="1">
    <source>
        <dbReference type="EMBL" id="RZD14394.1"/>
    </source>
</evidence>
<dbReference type="EMBL" id="SGBD01000003">
    <property type="protein sequence ID" value="RZD14394.1"/>
    <property type="molecule type" value="Genomic_DNA"/>
</dbReference>
<sequence length="229" mass="26900">MKETIFLFLVIFFTLPHPAYAISRSDKIIYQKYPAIIKKLALYKKKFNFLSLKIIKKRKDISDLKNKIDIALLKIKRLKGKINKDNLILRKLISKIFIIQRDKDAIRLTTIKDSTNSFITFYQLKTVLNKEKLQLAALIARRNRFLKIKDYLNKEKTSLKKALKSLGVSRQKLSSLIKGIKSYIKTIKIKYINEEKNKKNRLLKNKVIKLMHKINSGSKKGDVEFIIMK</sequence>
<name>A0A519BB02_9DELT</name>